<evidence type="ECO:0000313" key="2">
    <source>
        <dbReference type="Proteomes" id="UP000634435"/>
    </source>
</evidence>
<dbReference type="EMBL" id="BMPN01000001">
    <property type="protein sequence ID" value="GGJ48891.1"/>
    <property type="molecule type" value="Genomic_DNA"/>
</dbReference>
<organism evidence="1 2">
    <name type="scientific">Virgibacillus kapii</name>
    <dbReference type="NCBI Taxonomy" id="1638645"/>
    <lineage>
        <taxon>Bacteria</taxon>
        <taxon>Bacillati</taxon>
        <taxon>Bacillota</taxon>
        <taxon>Bacilli</taxon>
        <taxon>Bacillales</taxon>
        <taxon>Bacillaceae</taxon>
        <taxon>Virgibacillus</taxon>
    </lineage>
</organism>
<reference evidence="2" key="1">
    <citation type="journal article" date="2019" name="Int. J. Syst. Evol. Microbiol.">
        <title>The Global Catalogue of Microorganisms (GCM) 10K type strain sequencing project: providing services to taxonomists for standard genome sequencing and annotation.</title>
        <authorList>
            <consortium name="The Broad Institute Genomics Platform"/>
            <consortium name="The Broad Institute Genome Sequencing Center for Infectious Disease"/>
            <person name="Wu L."/>
            <person name="Ma J."/>
        </authorList>
    </citation>
    <scope>NUCLEOTIDE SEQUENCE [LARGE SCALE GENOMIC DNA]</scope>
    <source>
        <strain evidence="2">JCM 30071</strain>
    </source>
</reference>
<gene>
    <name evidence="1" type="ORF">GCM10007111_08670</name>
</gene>
<protein>
    <submittedName>
        <fullName evidence="1">Uncharacterized protein</fullName>
    </submittedName>
</protein>
<accession>A0ABQ2D9X4</accession>
<sequence length="91" mass="10567">MELKMFVFGENDGVVTWVVAGSKEQSINIFENITGLNIADEFENSDDYVRETSPDEQMTYYHDGRNYEKDTMQNLITKYCDKPDVFATSEF</sequence>
<dbReference type="RefSeq" id="WP_188942191.1">
    <property type="nucleotide sequence ID" value="NZ_BMPN01000001.1"/>
</dbReference>
<dbReference type="Proteomes" id="UP000634435">
    <property type="component" value="Unassembled WGS sequence"/>
</dbReference>
<proteinExistence type="predicted"/>
<keyword evidence="2" id="KW-1185">Reference proteome</keyword>
<evidence type="ECO:0000313" key="1">
    <source>
        <dbReference type="EMBL" id="GGJ48891.1"/>
    </source>
</evidence>
<name>A0ABQ2D9X4_9BACI</name>
<comment type="caution">
    <text evidence="1">The sequence shown here is derived from an EMBL/GenBank/DDBJ whole genome shotgun (WGS) entry which is preliminary data.</text>
</comment>